<dbReference type="GO" id="GO:0004588">
    <property type="term" value="F:orotate phosphoribosyltransferase activity"/>
    <property type="evidence" value="ECO:0007669"/>
    <property type="project" value="UniProtKB-EC"/>
</dbReference>
<reference evidence="10" key="1">
    <citation type="journal article" date="2020" name="Nat. Commun.">
        <title>Large-scale genome sequencing of mycorrhizal fungi provides insights into the early evolution of symbiotic traits.</title>
        <authorList>
            <person name="Miyauchi S."/>
            <person name="Kiss E."/>
            <person name="Kuo A."/>
            <person name="Drula E."/>
            <person name="Kohler A."/>
            <person name="Sanchez-Garcia M."/>
            <person name="Morin E."/>
            <person name="Andreopoulos B."/>
            <person name="Barry K.W."/>
            <person name="Bonito G."/>
            <person name="Buee M."/>
            <person name="Carver A."/>
            <person name="Chen C."/>
            <person name="Cichocki N."/>
            <person name="Clum A."/>
            <person name="Culley D."/>
            <person name="Crous P.W."/>
            <person name="Fauchery L."/>
            <person name="Girlanda M."/>
            <person name="Hayes R.D."/>
            <person name="Keri Z."/>
            <person name="LaButti K."/>
            <person name="Lipzen A."/>
            <person name="Lombard V."/>
            <person name="Magnuson J."/>
            <person name="Maillard F."/>
            <person name="Murat C."/>
            <person name="Nolan M."/>
            <person name="Ohm R.A."/>
            <person name="Pangilinan J."/>
            <person name="Pereira M.F."/>
            <person name="Perotto S."/>
            <person name="Peter M."/>
            <person name="Pfister S."/>
            <person name="Riley R."/>
            <person name="Sitrit Y."/>
            <person name="Stielow J.B."/>
            <person name="Szollosi G."/>
            <person name="Zifcakova L."/>
            <person name="Stursova M."/>
            <person name="Spatafora J.W."/>
            <person name="Tedersoo L."/>
            <person name="Vaario L.M."/>
            <person name="Yamada A."/>
            <person name="Yan M."/>
            <person name="Wang P."/>
            <person name="Xu J."/>
            <person name="Bruns T."/>
            <person name="Baldrian P."/>
            <person name="Vilgalys R."/>
            <person name="Dunand C."/>
            <person name="Henrissat B."/>
            <person name="Grigoriev I.V."/>
            <person name="Hibbett D."/>
            <person name="Nagy L.G."/>
            <person name="Martin F.M."/>
        </authorList>
    </citation>
    <scope>NUCLEOTIDE SEQUENCE</scope>
    <source>
        <strain evidence="10">UP504</strain>
    </source>
</reference>
<keyword evidence="11" id="KW-1185">Reference proteome</keyword>
<feature type="domain" description="Phosphoribosyltransferase" evidence="9">
    <location>
        <begin position="72"/>
        <end position="165"/>
    </location>
</feature>
<dbReference type="PANTHER" id="PTHR46683">
    <property type="entry name" value="OROTATE PHOSPHORIBOSYLTRANSFERASE 1-RELATED"/>
    <property type="match status" value="1"/>
</dbReference>
<evidence type="ECO:0000256" key="5">
    <source>
        <dbReference type="ARBA" id="ARBA00011971"/>
    </source>
</evidence>
<dbReference type="EC" id="2.4.2.10" evidence="5"/>
<dbReference type="GO" id="GO:0005737">
    <property type="term" value="C:cytoplasm"/>
    <property type="evidence" value="ECO:0007669"/>
    <property type="project" value="TreeGrafter"/>
</dbReference>
<accession>A0A9P6B0I1</accession>
<evidence type="ECO:0000259" key="9">
    <source>
        <dbReference type="Pfam" id="PF00156"/>
    </source>
</evidence>
<evidence type="ECO:0000256" key="8">
    <source>
        <dbReference type="ARBA" id="ARBA00022975"/>
    </source>
</evidence>
<evidence type="ECO:0000313" key="11">
    <source>
        <dbReference type="Proteomes" id="UP000886523"/>
    </source>
</evidence>
<comment type="function">
    <text evidence="1">Catalyzes the transfer of a ribosyl phosphate group from 5-phosphoribose 1-diphosphate to orotate, leading to the formation of orotidine monophosphate (OMP).</text>
</comment>
<dbReference type="Proteomes" id="UP000886523">
    <property type="component" value="Unassembled WGS sequence"/>
</dbReference>
<keyword evidence="8" id="KW-0665">Pyrimidine biosynthesis</keyword>
<dbReference type="Pfam" id="PF00156">
    <property type="entry name" value="Pribosyltran"/>
    <property type="match status" value="1"/>
</dbReference>
<organism evidence="10 11">
    <name type="scientific">Hydnum rufescens UP504</name>
    <dbReference type="NCBI Taxonomy" id="1448309"/>
    <lineage>
        <taxon>Eukaryota</taxon>
        <taxon>Fungi</taxon>
        <taxon>Dikarya</taxon>
        <taxon>Basidiomycota</taxon>
        <taxon>Agaricomycotina</taxon>
        <taxon>Agaricomycetes</taxon>
        <taxon>Cantharellales</taxon>
        <taxon>Hydnaceae</taxon>
        <taxon>Hydnum</taxon>
    </lineage>
</organism>
<dbReference type="GO" id="GO:0046132">
    <property type="term" value="P:pyrimidine ribonucleoside biosynthetic process"/>
    <property type="evidence" value="ECO:0007669"/>
    <property type="project" value="TreeGrafter"/>
</dbReference>
<sequence>MSSPEAKLQHYRTEFITSSLAADALKFGSFTLKSGRQSPYYFNSGMLNNGGLIATLASAYAALIAVEFPTLDVLFGPAYKGISLAATTAVALRTEYGRSVGFAYNRKEAKDHGEGGWHVGADIKGKKVLILDDVFTTGTAVRQAAQGIREGGGDIVGVVFALDREEIGTDGEGESAKATLEKDLQSKVKSVLTMKELIGWLEDAGRKDDVEQMKEYREKYGIKA</sequence>
<dbReference type="InterPro" id="IPR023031">
    <property type="entry name" value="OPRT"/>
</dbReference>
<evidence type="ECO:0000256" key="6">
    <source>
        <dbReference type="ARBA" id="ARBA00022676"/>
    </source>
</evidence>
<dbReference type="GO" id="GO:0006207">
    <property type="term" value="P:'de novo' pyrimidine nucleobase biosynthetic process"/>
    <property type="evidence" value="ECO:0007669"/>
    <property type="project" value="TreeGrafter"/>
</dbReference>
<evidence type="ECO:0000256" key="2">
    <source>
        <dbReference type="ARBA" id="ARBA00004889"/>
    </source>
</evidence>
<name>A0A9P6B0I1_9AGAM</name>
<dbReference type="InterPro" id="IPR004467">
    <property type="entry name" value="Or_phspho_trans_dom"/>
</dbReference>
<dbReference type="Gene3D" id="3.40.50.2020">
    <property type="match status" value="1"/>
</dbReference>
<dbReference type="AlphaFoldDB" id="A0A9P6B0I1"/>
<dbReference type="InterPro" id="IPR000836">
    <property type="entry name" value="PRTase_dom"/>
</dbReference>
<evidence type="ECO:0000313" key="10">
    <source>
        <dbReference type="EMBL" id="KAF9515102.1"/>
    </source>
</evidence>
<protein>
    <recommendedName>
        <fullName evidence="5">orotate phosphoribosyltransferase</fullName>
        <ecNumber evidence="5">2.4.2.10</ecNumber>
    </recommendedName>
</protein>
<gene>
    <name evidence="10" type="ORF">BS47DRAFT_1342250</name>
</gene>
<comment type="pathway">
    <text evidence="2">Pyrimidine metabolism; UMP biosynthesis via de novo pathway; UMP from orotate: step 1/2.</text>
</comment>
<dbReference type="NCBIfam" id="TIGR00336">
    <property type="entry name" value="pyrE"/>
    <property type="match status" value="1"/>
</dbReference>
<comment type="caution">
    <text evidence="10">The sequence shown here is derived from an EMBL/GenBank/DDBJ whole genome shotgun (WGS) entry which is preliminary data.</text>
</comment>
<keyword evidence="6" id="KW-0328">Glycosyltransferase</keyword>
<evidence type="ECO:0000256" key="4">
    <source>
        <dbReference type="ARBA" id="ARBA00011738"/>
    </source>
</evidence>
<keyword evidence="7" id="KW-0808">Transferase</keyword>
<evidence type="ECO:0000256" key="7">
    <source>
        <dbReference type="ARBA" id="ARBA00022679"/>
    </source>
</evidence>
<proteinExistence type="inferred from homology"/>
<dbReference type="EMBL" id="MU128953">
    <property type="protein sequence ID" value="KAF9515102.1"/>
    <property type="molecule type" value="Genomic_DNA"/>
</dbReference>
<dbReference type="InterPro" id="IPR029057">
    <property type="entry name" value="PRTase-like"/>
</dbReference>
<comment type="subunit">
    <text evidence="4">Homodimer.</text>
</comment>
<dbReference type="OrthoDB" id="5553476at2759"/>
<evidence type="ECO:0000256" key="1">
    <source>
        <dbReference type="ARBA" id="ARBA00003769"/>
    </source>
</evidence>
<comment type="similarity">
    <text evidence="3">Belongs to the purine/pyrimidine phosphoribosyltransferase family. PyrE subfamily.</text>
</comment>
<dbReference type="CDD" id="cd06223">
    <property type="entry name" value="PRTases_typeI"/>
    <property type="match status" value="1"/>
</dbReference>
<dbReference type="PANTHER" id="PTHR46683:SF1">
    <property type="entry name" value="OROTATE PHOSPHORIBOSYLTRANSFERASE 1-RELATED"/>
    <property type="match status" value="1"/>
</dbReference>
<dbReference type="GO" id="GO:0006221">
    <property type="term" value="P:pyrimidine nucleotide biosynthetic process"/>
    <property type="evidence" value="ECO:0007669"/>
    <property type="project" value="UniProtKB-KW"/>
</dbReference>
<dbReference type="HAMAP" id="MF_01208">
    <property type="entry name" value="PyrE"/>
    <property type="match status" value="1"/>
</dbReference>
<dbReference type="SUPFAM" id="SSF53271">
    <property type="entry name" value="PRTase-like"/>
    <property type="match status" value="1"/>
</dbReference>
<evidence type="ECO:0000256" key="3">
    <source>
        <dbReference type="ARBA" id="ARBA00006340"/>
    </source>
</evidence>